<keyword evidence="8 9" id="KW-0961">Cell wall biogenesis/degradation</keyword>
<proteinExistence type="inferred from homology"/>
<dbReference type="PANTHER" id="PTHR30582:SF24">
    <property type="entry name" value="L,D-TRANSPEPTIDASE ERFK_SRFK-RELATED"/>
    <property type="match status" value="1"/>
</dbReference>
<dbReference type="SUPFAM" id="SSF141523">
    <property type="entry name" value="L,D-transpeptidase catalytic domain-like"/>
    <property type="match status" value="1"/>
</dbReference>
<organism evidence="12 13">
    <name type="scientific">Sulfitobacter brevis</name>
    <dbReference type="NCBI Taxonomy" id="74348"/>
    <lineage>
        <taxon>Bacteria</taxon>
        <taxon>Pseudomonadati</taxon>
        <taxon>Pseudomonadota</taxon>
        <taxon>Alphaproteobacteria</taxon>
        <taxon>Rhodobacterales</taxon>
        <taxon>Roseobacteraceae</taxon>
        <taxon>Sulfitobacter</taxon>
    </lineage>
</organism>
<keyword evidence="13" id="KW-1185">Reference proteome</keyword>
<evidence type="ECO:0000256" key="7">
    <source>
        <dbReference type="ARBA" id="ARBA00022984"/>
    </source>
</evidence>
<evidence type="ECO:0000256" key="5">
    <source>
        <dbReference type="ARBA" id="ARBA00022801"/>
    </source>
</evidence>
<reference evidence="13" key="1">
    <citation type="submission" date="2016-10" db="EMBL/GenBank/DDBJ databases">
        <authorList>
            <person name="Varghese N."/>
            <person name="Submissions S."/>
        </authorList>
    </citation>
    <scope>NUCLEOTIDE SEQUENCE [LARGE SCALE GENOMIC DNA]</scope>
    <source>
        <strain evidence="13">DSM 11443</strain>
    </source>
</reference>
<keyword evidence="6 9" id="KW-0133">Cell shape</keyword>
<keyword evidence="12" id="KW-0449">Lipoprotein</keyword>
<dbReference type="PROSITE" id="PS52029">
    <property type="entry name" value="LD_TPASE"/>
    <property type="match status" value="1"/>
</dbReference>
<feature type="chain" id="PRO_5011669947" evidence="10">
    <location>
        <begin position="25"/>
        <end position="252"/>
    </location>
</feature>
<evidence type="ECO:0000256" key="3">
    <source>
        <dbReference type="ARBA" id="ARBA00022676"/>
    </source>
</evidence>
<evidence type="ECO:0000256" key="4">
    <source>
        <dbReference type="ARBA" id="ARBA00022679"/>
    </source>
</evidence>
<dbReference type="GO" id="GO:0008360">
    <property type="term" value="P:regulation of cell shape"/>
    <property type="evidence" value="ECO:0007669"/>
    <property type="project" value="UniProtKB-UniRule"/>
</dbReference>
<dbReference type="GO" id="GO:0016757">
    <property type="term" value="F:glycosyltransferase activity"/>
    <property type="evidence" value="ECO:0007669"/>
    <property type="project" value="UniProtKB-KW"/>
</dbReference>
<evidence type="ECO:0000256" key="6">
    <source>
        <dbReference type="ARBA" id="ARBA00022960"/>
    </source>
</evidence>
<dbReference type="InterPro" id="IPR050979">
    <property type="entry name" value="LD-transpeptidase"/>
</dbReference>
<dbReference type="InterPro" id="IPR005490">
    <property type="entry name" value="LD_TPept_cat_dom"/>
</dbReference>
<dbReference type="PANTHER" id="PTHR30582">
    <property type="entry name" value="L,D-TRANSPEPTIDASE"/>
    <property type="match status" value="1"/>
</dbReference>
<protein>
    <submittedName>
        <fullName evidence="12">Lipoprotein-anchoring transpeptidase ErfK/SrfK</fullName>
    </submittedName>
</protein>
<feature type="domain" description="L,D-TPase catalytic" evidence="11">
    <location>
        <begin position="85"/>
        <end position="222"/>
    </location>
</feature>
<comment type="pathway">
    <text evidence="1 9">Cell wall biogenesis; peptidoglycan biosynthesis.</text>
</comment>
<dbReference type="UniPathway" id="UPA00219"/>
<evidence type="ECO:0000256" key="9">
    <source>
        <dbReference type="PROSITE-ProRule" id="PRU01373"/>
    </source>
</evidence>
<dbReference type="Pfam" id="PF03734">
    <property type="entry name" value="YkuD"/>
    <property type="match status" value="1"/>
</dbReference>
<evidence type="ECO:0000256" key="2">
    <source>
        <dbReference type="ARBA" id="ARBA00005992"/>
    </source>
</evidence>
<evidence type="ECO:0000256" key="8">
    <source>
        <dbReference type="ARBA" id="ARBA00023316"/>
    </source>
</evidence>
<comment type="similarity">
    <text evidence="2">Belongs to the YkuD family.</text>
</comment>
<dbReference type="GO" id="GO:0071555">
    <property type="term" value="P:cell wall organization"/>
    <property type="evidence" value="ECO:0007669"/>
    <property type="project" value="UniProtKB-UniRule"/>
</dbReference>
<keyword evidence="10" id="KW-0732">Signal</keyword>
<keyword evidence="4" id="KW-0808">Transferase</keyword>
<dbReference type="CDD" id="cd16913">
    <property type="entry name" value="YkuD_like"/>
    <property type="match status" value="1"/>
</dbReference>
<dbReference type="EMBL" id="FOMW01000008">
    <property type="protein sequence ID" value="SFE53285.1"/>
    <property type="molecule type" value="Genomic_DNA"/>
</dbReference>
<evidence type="ECO:0000256" key="1">
    <source>
        <dbReference type="ARBA" id="ARBA00004752"/>
    </source>
</evidence>
<feature type="signal peptide" evidence="10">
    <location>
        <begin position="1"/>
        <end position="24"/>
    </location>
</feature>
<dbReference type="InterPro" id="IPR038063">
    <property type="entry name" value="Transpep_catalytic_dom"/>
</dbReference>
<dbReference type="OrthoDB" id="9795305at2"/>
<dbReference type="GO" id="GO:0071972">
    <property type="term" value="F:peptidoglycan L,D-transpeptidase activity"/>
    <property type="evidence" value="ECO:0007669"/>
    <property type="project" value="TreeGrafter"/>
</dbReference>
<name>A0A1I2BAW8_9RHOB</name>
<evidence type="ECO:0000259" key="11">
    <source>
        <dbReference type="PROSITE" id="PS52029"/>
    </source>
</evidence>
<feature type="active site" description="Proton donor/acceptor" evidence="9">
    <location>
        <position position="182"/>
    </location>
</feature>
<keyword evidence="3" id="KW-0328">Glycosyltransferase</keyword>
<dbReference type="FunFam" id="2.40.440.10:FF:000002">
    <property type="entry name" value="L,D-transpeptidase ErfK/SrfK"/>
    <property type="match status" value="1"/>
</dbReference>
<evidence type="ECO:0000313" key="13">
    <source>
        <dbReference type="Proteomes" id="UP000198977"/>
    </source>
</evidence>
<sequence>MFIDTPRGRAALALLLLPFLAACAQPAAKPLATAPASNPLVNPELKMIYSAIEDGEETIPAVPDAFLSERNRRQLVDYRTKEKPGTIVVDPFARFLYLVMEDNTAMRYGVAVGDQGRGFSGTGNIPFKRAWPRWTPTPNMLKRDPDLYAPHRGGMEGGIDNPLGARALYMFKDGRDTLYRIHGTNNPGSIGRAQSAGCIRLFNQDIVDLHDRVASGAKVVVLSEEESGLGTVPLAGQAIANSDTILNSGDNT</sequence>
<keyword evidence="5" id="KW-0378">Hydrolase</keyword>
<gene>
    <name evidence="12" type="ORF">SAMN04488523_10848</name>
</gene>
<evidence type="ECO:0000256" key="10">
    <source>
        <dbReference type="SAM" id="SignalP"/>
    </source>
</evidence>
<feature type="active site" description="Nucleophile" evidence="9">
    <location>
        <position position="198"/>
    </location>
</feature>
<dbReference type="Gene3D" id="2.40.440.10">
    <property type="entry name" value="L,D-transpeptidase catalytic domain-like"/>
    <property type="match status" value="1"/>
</dbReference>
<accession>A0A1I2BAW8</accession>
<evidence type="ECO:0000313" key="12">
    <source>
        <dbReference type="EMBL" id="SFE53285.1"/>
    </source>
</evidence>
<dbReference type="STRING" id="74348.SAMN04488523_10848"/>
<dbReference type="Proteomes" id="UP000198977">
    <property type="component" value="Unassembled WGS sequence"/>
</dbReference>
<dbReference type="AlphaFoldDB" id="A0A1I2BAW8"/>
<dbReference type="GO" id="GO:0018104">
    <property type="term" value="P:peptidoglycan-protein cross-linking"/>
    <property type="evidence" value="ECO:0007669"/>
    <property type="project" value="TreeGrafter"/>
</dbReference>
<keyword evidence="7 9" id="KW-0573">Peptidoglycan synthesis</keyword>
<dbReference type="PROSITE" id="PS51257">
    <property type="entry name" value="PROKAR_LIPOPROTEIN"/>
    <property type="match status" value="1"/>
</dbReference>
<dbReference type="GO" id="GO:0005576">
    <property type="term" value="C:extracellular region"/>
    <property type="evidence" value="ECO:0007669"/>
    <property type="project" value="TreeGrafter"/>
</dbReference>